<sequence>MTPIARSASNEDRPVVAAPAQAKRALPPLYDKIIGLPRRTKWALVLALDLSLVAVALVLAVVLRFDTADAADAIRAHTGVLVATCGLAAAVLHGLGIPQIRLHHTEARALASLALGATLLATIAAAAAQMLQAPAPLSLPLIFGTAFFTLAVGARLAILGTLFSIRRLSAGQTPVILYGAGTEGVQIAYALRSSGSLCPVAFVDDNRAFEGLRIAGLKVHGARMLPRLAARFGVKTVILALSSASDERRNWIAAEIRALGCEVQTLPSFAELIERGSVEQALRPVRPDDLLCRDKVDLDVPAVTRTYAGRTVMVTGAGGSIGSELCRQLVDCRPARIVLFEHSEFALYEIDAELRTMLVDGTGIEVRARLGSVTNESRVRQVIESEGVDFILHAAAYKHVPMVEDNELEGACNNVIGTRIVARAAVDAGVERFMLVSTDKAVRPTNVMGASKRLAEMVVQDLQRRNPRTTLAMVRFGNVLGSSGSVLPLFQKQIARGGPITVTHPEVTRYFMTIPEAARLVLLGGAFAAGGDVFVLDMGEPVRIMELARRMIELSGAKVQSDTDPDGIAIRVTGLRPGEKLYEELVIGDALTATPHEKILRAEEEHLSEIETQAMLRAVQAAIDAGDAIRLRTCIERYVSGYHIPATADAM</sequence>
<feature type="transmembrane region" description="Helical" evidence="2">
    <location>
        <begin position="137"/>
        <end position="158"/>
    </location>
</feature>
<evidence type="ECO:0000313" key="4">
    <source>
        <dbReference type="EMBL" id="SLN50870.1"/>
    </source>
</evidence>
<gene>
    <name evidence="4" type="primary">pglF_2</name>
    <name evidence="4" type="ORF">PAM7066_02310</name>
</gene>
<dbReference type="InterPro" id="IPR051203">
    <property type="entry name" value="Polysaccharide_Synthase-Rel"/>
</dbReference>
<keyword evidence="2" id="KW-0472">Membrane</keyword>
<keyword evidence="4" id="KW-0456">Lyase</keyword>
<dbReference type="SUPFAM" id="SSF51735">
    <property type="entry name" value="NAD(P)-binding Rossmann-fold domains"/>
    <property type="match status" value="1"/>
</dbReference>
<feature type="domain" description="Polysaccharide biosynthesis protein CapD-like" evidence="3">
    <location>
        <begin position="312"/>
        <end position="603"/>
    </location>
</feature>
<name>A0A1Y5SY19_9RHOB</name>
<organism evidence="4 5">
    <name type="scientific">Palleronia marisminoris</name>
    <dbReference type="NCBI Taxonomy" id="315423"/>
    <lineage>
        <taxon>Bacteria</taxon>
        <taxon>Pseudomonadati</taxon>
        <taxon>Pseudomonadota</taxon>
        <taxon>Alphaproteobacteria</taxon>
        <taxon>Rhodobacterales</taxon>
        <taxon>Roseobacteraceae</taxon>
        <taxon>Palleronia</taxon>
    </lineage>
</organism>
<keyword evidence="2" id="KW-1133">Transmembrane helix</keyword>
<dbReference type="InterPro" id="IPR029063">
    <property type="entry name" value="SAM-dependent_MTases_sf"/>
</dbReference>
<dbReference type="AlphaFoldDB" id="A0A1Y5SY19"/>
<dbReference type="PANTHER" id="PTHR43318:SF1">
    <property type="entry name" value="POLYSACCHARIDE BIOSYNTHESIS PROTEIN EPSC-RELATED"/>
    <property type="match status" value="1"/>
</dbReference>
<dbReference type="PANTHER" id="PTHR43318">
    <property type="entry name" value="UDP-N-ACETYLGLUCOSAMINE 4,6-DEHYDRATASE"/>
    <property type="match status" value="1"/>
</dbReference>
<evidence type="ECO:0000256" key="1">
    <source>
        <dbReference type="ARBA" id="ARBA00007430"/>
    </source>
</evidence>
<dbReference type="InterPro" id="IPR003869">
    <property type="entry name" value="Polysac_CapD-like"/>
</dbReference>
<feature type="transmembrane region" description="Helical" evidence="2">
    <location>
        <begin position="74"/>
        <end position="97"/>
    </location>
</feature>
<evidence type="ECO:0000256" key="2">
    <source>
        <dbReference type="SAM" id="Phobius"/>
    </source>
</evidence>
<feature type="transmembrane region" description="Helical" evidence="2">
    <location>
        <begin position="42"/>
        <end position="62"/>
    </location>
</feature>
<protein>
    <submittedName>
        <fullName evidence="4">UDP-N-acetyl-alpha-D-glucosamine C6 dehydratase</fullName>
        <ecNumber evidence="4">4.2.1.135</ecNumber>
    </submittedName>
</protein>
<dbReference type="Gene3D" id="3.40.50.720">
    <property type="entry name" value="NAD(P)-binding Rossmann-like Domain"/>
    <property type="match status" value="2"/>
</dbReference>
<reference evidence="4 5" key="1">
    <citation type="submission" date="2017-03" db="EMBL/GenBank/DDBJ databases">
        <authorList>
            <person name="Afonso C.L."/>
            <person name="Miller P.J."/>
            <person name="Scott M.A."/>
            <person name="Spackman E."/>
            <person name="Goraichik I."/>
            <person name="Dimitrov K.M."/>
            <person name="Suarez D.L."/>
            <person name="Swayne D.E."/>
        </authorList>
    </citation>
    <scope>NUCLEOTIDE SEQUENCE [LARGE SCALE GENOMIC DNA]</scope>
    <source>
        <strain evidence="4 5">CECT 7066</strain>
    </source>
</reference>
<evidence type="ECO:0000313" key="5">
    <source>
        <dbReference type="Proteomes" id="UP000193870"/>
    </source>
</evidence>
<dbReference type="EC" id="4.2.1.135" evidence="4"/>
<comment type="similarity">
    <text evidence="1">Belongs to the polysaccharide synthase family.</text>
</comment>
<accession>A0A1Y5SY19</accession>
<dbReference type="Proteomes" id="UP000193870">
    <property type="component" value="Unassembled WGS sequence"/>
</dbReference>
<dbReference type="CDD" id="cd05237">
    <property type="entry name" value="UDP_invert_4-6DH_SDR_e"/>
    <property type="match status" value="1"/>
</dbReference>
<keyword evidence="2" id="KW-0812">Transmembrane</keyword>
<dbReference type="Pfam" id="PF02719">
    <property type="entry name" value="Polysacc_synt_2"/>
    <property type="match status" value="1"/>
</dbReference>
<dbReference type="InterPro" id="IPR036291">
    <property type="entry name" value="NAD(P)-bd_dom_sf"/>
</dbReference>
<keyword evidence="5" id="KW-1185">Reference proteome</keyword>
<evidence type="ECO:0000259" key="3">
    <source>
        <dbReference type="Pfam" id="PF02719"/>
    </source>
</evidence>
<dbReference type="GO" id="GO:0016829">
    <property type="term" value="F:lyase activity"/>
    <property type="evidence" value="ECO:0007669"/>
    <property type="project" value="UniProtKB-KW"/>
</dbReference>
<dbReference type="EMBL" id="FWFV01000006">
    <property type="protein sequence ID" value="SLN50870.1"/>
    <property type="molecule type" value="Genomic_DNA"/>
</dbReference>
<dbReference type="SUPFAM" id="SSF53335">
    <property type="entry name" value="S-adenosyl-L-methionine-dependent methyltransferases"/>
    <property type="match status" value="1"/>
</dbReference>
<feature type="transmembrane region" description="Helical" evidence="2">
    <location>
        <begin position="109"/>
        <end position="131"/>
    </location>
</feature>
<dbReference type="STRING" id="315423.SAMN04488020_10677"/>
<proteinExistence type="inferred from homology"/>
<dbReference type="OrthoDB" id="9803111at2"/>
<dbReference type="RefSeq" id="WP_085854282.1">
    <property type="nucleotide sequence ID" value="NZ_FOPF01000006.1"/>
</dbReference>